<keyword evidence="2" id="KW-1185">Reference proteome</keyword>
<name>D8RCN2_SELML</name>
<protein>
    <submittedName>
        <fullName evidence="1">Uncharacterized protein</fullName>
    </submittedName>
</protein>
<dbReference type="AlphaFoldDB" id="D8RCN2"/>
<gene>
    <name evidence="1" type="ORF">SELMODRAFT_409849</name>
</gene>
<accession>D8RCN2</accession>
<evidence type="ECO:0000313" key="1">
    <source>
        <dbReference type="EMBL" id="EFJ30160.1"/>
    </source>
</evidence>
<sequence length="174" mass="19809">MAVPHLWPTTYASGSDEIFPALTTKTFMKVESIGNVEIIGWDKKPSPMEWFTVQQRIVKPMVASCDIHPAEVSRCKTRIPCCIVHQASFLAHLHQLLLELKDLGFGLLDHFAYFVDSLLKACIIWAVAKDDTEIVVEALDFHFVSEGEENMISHCVDKCYNIWRFKKTVPLQSN</sequence>
<organism evidence="2">
    <name type="scientific">Selaginella moellendorffii</name>
    <name type="common">Spikemoss</name>
    <dbReference type="NCBI Taxonomy" id="88036"/>
    <lineage>
        <taxon>Eukaryota</taxon>
        <taxon>Viridiplantae</taxon>
        <taxon>Streptophyta</taxon>
        <taxon>Embryophyta</taxon>
        <taxon>Tracheophyta</taxon>
        <taxon>Lycopodiopsida</taxon>
        <taxon>Selaginellales</taxon>
        <taxon>Selaginellaceae</taxon>
        <taxon>Selaginella</taxon>
    </lineage>
</organism>
<dbReference type="EMBL" id="GL377576">
    <property type="protein sequence ID" value="EFJ30160.1"/>
    <property type="molecule type" value="Genomic_DNA"/>
</dbReference>
<proteinExistence type="predicted"/>
<evidence type="ECO:0000313" key="2">
    <source>
        <dbReference type="Proteomes" id="UP000001514"/>
    </source>
</evidence>
<dbReference type="InParanoid" id="D8RCN2"/>
<dbReference type="Proteomes" id="UP000001514">
    <property type="component" value="Unassembled WGS sequence"/>
</dbReference>
<dbReference type="Gramene" id="EFJ30160">
    <property type="protein sequence ID" value="EFJ30160"/>
    <property type="gene ID" value="SELMODRAFT_409849"/>
</dbReference>
<dbReference type="KEGG" id="smo:SELMODRAFT_409849"/>
<reference evidence="1 2" key="1">
    <citation type="journal article" date="2011" name="Science">
        <title>The Selaginella genome identifies genetic changes associated with the evolution of vascular plants.</title>
        <authorList>
            <person name="Banks J.A."/>
            <person name="Nishiyama T."/>
            <person name="Hasebe M."/>
            <person name="Bowman J.L."/>
            <person name="Gribskov M."/>
            <person name="dePamphilis C."/>
            <person name="Albert V.A."/>
            <person name="Aono N."/>
            <person name="Aoyama T."/>
            <person name="Ambrose B.A."/>
            <person name="Ashton N.W."/>
            <person name="Axtell M.J."/>
            <person name="Barker E."/>
            <person name="Barker M.S."/>
            <person name="Bennetzen J.L."/>
            <person name="Bonawitz N.D."/>
            <person name="Chapple C."/>
            <person name="Cheng C."/>
            <person name="Correa L.G."/>
            <person name="Dacre M."/>
            <person name="DeBarry J."/>
            <person name="Dreyer I."/>
            <person name="Elias M."/>
            <person name="Engstrom E.M."/>
            <person name="Estelle M."/>
            <person name="Feng L."/>
            <person name="Finet C."/>
            <person name="Floyd S.K."/>
            <person name="Frommer W.B."/>
            <person name="Fujita T."/>
            <person name="Gramzow L."/>
            <person name="Gutensohn M."/>
            <person name="Harholt J."/>
            <person name="Hattori M."/>
            <person name="Heyl A."/>
            <person name="Hirai T."/>
            <person name="Hiwatashi Y."/>
            <person name="Ishikawa M."/>
            <person name="Iwata M."/>
            <person name="Karol K.G."/>
            <person name="Koehler B."/>
            <person name="Kolukisaoglu U."/>
            <person name="Kubo M."/>
            <person name="Kurata T."/>
            <person name="Lalonde S."/>
            <person name="Li K."/>
            <person name="Li Y."/>
            <person name="Litt A."/>
            <person name="Lyons E."/>
            <person name="Manning G."/>
            <person name="Maruyama T."/>
            <person name="Michael T.P."/>
            <person name="Mikami K."/>
            <person name="Miyazaki S."/>
            <person name="Morinaga S."/>
            <person name="Murata T."/>
            <person name="Mueller-Roeber B."/>
            <person name="Nelson D.R."/>
            <person name="Obara M."/>
            <person name="Oguri Y."/>
            <person name="Olmstead R.G."/>
            <person name="Onodera N."/>
            <person name="Petersen B.L."/>
            <person name="Pils B."/>
            <person name="Prigge M."/>
            <person name="Rensing S.A."/>
            <person name="Riano-Pachon D.M."/>
            <person name="Roberts A.W."/>
            <person name="Sato Y."/>
            <person name="Scheller H.V."/>
            <person name="Schulz B."/>
            <person name="Schulz C."/>
            <person name="Shakirov E.V."/>
            <person name="Shibagaki N."/>
            <person name="Shinohara N."/>
            <person name="Shippen D.E."/>
            <person name="Soerensen I."/>
            <person name="Sotooka R."/>
            <person name="Sugimoto N."/>
            <person name="Sugita M."/>
            <person name="Sumikawa N."/>
            <person name="Tanurdzic M."/>
            <person name="Theissen G."/>
            <person name="Ulvskov P."/>
            <person name="Wakazuki S."/>
            <person name="Weng J.K."/>
            <person name="Willats W.W."/>
            <person name="Wipf D."/>
            <person name="Wolf P.G."/>
            <person name="Yang L."/>
            <person name="Zimmer A.D."/>
            <person name="Zhu Q."/>
            <person name="Mitros T."/>
            <person name="Hellsten U."/>
            <person name="Loque D."/>
            <person name="Otillar R."/>
            <person name="Salamov A."/>
            <person name="Schmutz J."/>
            <person name="Shapiro H."/>
            <person name="Lindquist E."/>
            <person name="Lucas S."/>
            <person name="Rokhsar D."/>
            <person name="Grigoriev I.V."/>
        </authorList>
    </citation>
    <scope>NUCLEOTIDE SEQUENCE [LARGE SCALE GENOMIC DNA]</scope>
</reference>
<dbReference type="HOGENOM" id="CLU_1542699_0_0_1"/>